<accession>A0ABZ2P541</accession>
<evidence type="ECO:0000313" key="2">
    <source>
        <dbReference type="Proteomes" id="UP001432046"/>
    </source>
</evidence>
<dbReference type="Proteomes" id="UP001432046">
    <property type="component" value="Chromosome"/>
</dbReference>
<reference evidence="1" key="2">
    <citation type="submission" date="2024-03" db="EMBL/GenBank/DDBJ databases">
        <authorList>
            <person name="Bromfield E.S.P."/>
            <person name="Cloutier S."/>
        </authorList>
    </citation>
    <scope>NUCLEOTIDE SEQUENCE</scope>
    <source>
        <strain evidence="1">5S5</strain>
    </source>
</reference>
<sequence length="105" mass="11431">MPSLDAQSHFACCGCEGEFVQPTLKAPEVTDIAWIDVDARSLRFGSANLCCSRFALSASIVFMNDSANMRPVHRYLSLSFSFIYCSATRPSTVRARDGGEASKGK</sequence>
<name>A0ABZ2P541_9BRAD</name>
<proteinExistence type="predicted"/>
<keyword evidence="2" id="KW-1185">Reference proteome</keyword>
<dbReference type="RefSeq" id="WP_338821898.1">
    <property type="nucleotide sequence ID" value="NZ_CP147708.1"/>
</dbReference>
<reference evidence="1" key="1">
    <citation type="journal article" date="2021" name="Int. J. Syst. Evol. Microbiol.">
        <title>Bradyrhizobium septentrionale sp. nov. (sv. septentrionale) and Bradyrhizobium quebecense sp. nov. (sv. septentrionale) associated with legumes native to Canada possess rearranged symbiosis genes and numerous insertion sequences.</title>
        <authorList>
            <person name="Bromfield E.S.P."/>
            <person name="Cloutier S."/>
        </authorList>
    </citation>
    <scope>NUCLEOTIDE SEQUENCE</scope>
    <source>
        <strain evidence="1">5S5</strain>
    </source>
</reference>
<protein>
    <submittedName>
        <fullName evidence="1">Uncharacterized protein</fullName>
    </submittedName>
</protein>
<gene>
    <name evidence="1" type="ORF">WDK88_10075</name>
</gene>
<organism evidence="1 2">
    <name type="scientific">Bradyrhizobium septentrionale</name>
    <dbReference type="NCBI Taxonomy" id="1404411"/>
    <lineage>
        <taxon>Bacteria</taxon>
        <taxon>Pseudomonadati</taxon>
        <taxon>Pseudomonadota</taxon>
        <taxon>Alphaproteobacteria</taxon>
        <taxon>Hyphomicrobiales</taxon>
        <taxon>Nitrobacteraceae</taxon>
        <taxon>Bradyrhizobium</taxon>
    </lineage>
</organism>
<evidence type="ECO:0000313" key="1">
    <source>
        <dbReference type="EMBL" id="WXC81903.1"/>
    </source>
</evidence>
<dbReference type="EMBL" id="CP147711">
    <property type="protein sequence ID" value="WXC81903.1"/>
    <property type="molecule type" value="Genomic_DNA"/>
</dbReference>